<proteinExistence type="predicted"/>
<dbReference type="SUPFAM" id="SSF56601">
    <property type="entry name" value="beta-lactamase/transpeptidase-like"/>
    <property type="match status" value="1"/>
</dbReference>
<dbReference type="Proteomes" id="UP000214939">
    <property type="component" value="Unassembled WGS sequence"/>
</dbReference>
<dbReference type="InterPro" id="IPR052907">
    <property type="entry name" value="Beta-lactamase/esterase"/>
</dbReference>
<dbReference type="Gene3D" id="3.40.710.10">
    <property type="entry name" value="DD-peptidase/beta-lactamase superfamily"/>
    <property type="match status" value="1"/>
</dbReference>
<organism evidence="2 3">
    <name type="scientific">Streptococcus pneumoniae</name>
    <dbReference type="NCBI Taxonomy" id="1313"/>
    <lineage>
        <taxon>Bacteria</taxon>
        <taxon>Bacillati</taxon>
        <taxon>Bacillota</taxon>
        <taxon>Bacilli</taxon>
        <taxon>Lactobacillales</taxon>
        <taxon>Streptococcaceae</taxon>
        <taxon>Streptococcus</taxon>
    </lineage>
</organism>
<evidence type="ECO:0000313" key="3">
    <source>
        <dbReference type="Proteomes" id="UP000214939"/>
    </source>
</evidence>
<dbReference type="AlphaFoldDB" id="A0AA44MS08"/>
<feature type="domain" description="Beta-lactamase-related" evidence="1">
    <location>
        <begin position="28"/>
        <end position="113"/>
    </location>
</feature>
<reference evidence="2 3" key="1">
    <citation type="submission" date="2017-07" db="EMBL/GenBank/DDBJ databases">
        <title>Invasive disease caused simultaneously by more than one serotype of Streptococcus pneumoniae, South Africa.</title>
        <authorList>
            <person name="Ndlangisa K."/>
            <person name="Du Plessis M."/>
            <person name="Von Gottberg A."/>
        </authorList>
    </citation>
    <scope>NUCLEOTIDE SEQUENCE [LARGE SCALE GENOMIC DNA]</scope>
    <source>
        <strain evidence="2 3">8227-15B</strain>
    </source>
</reference>
<dbReference type="InterPro" id="IPR012338">
    <property type="entry name" value="Beta-lactam/transpept-like"/>
</dbReference>
<accession>A0AA44MS08</accession>
<comment type="caution">
    <text evidence="2">The sequence shown here is derived from an EMBL/GenBank/DDBJ whole genome shotgun (WGS) entry which is preliminary data.</text>
</comment>
<feature type="non-terminal residue" evidence="2">
    <location>
        <position position="114"/>
    </location>
</feature>
<gene>
    <name evidence="2" type="ORF">A5N45_12730</name>
</gene>
<dbReference type="RefSeq" id="WP_146657562.1">
    <property type="nucleotide sequence ID" value="NZ_NNBW01000454.1"/>
</dbReference>
<dbReference type="PANTHER" id="PTHR43319:SF3">
    <property type="entry name" value="BETA-LACTAMASE-RELATED DOMAIN-CONTAINING PROTEIN"/>
    <property type="match status" value="1"/>
</dbReference>
<dbReference type="PANTHER" id="PTHR43319">
    <property type="entry name" value="BETA-LACTAMASE-RELATED"/>
    <property type="match status" value="1"/>
</dbReference>
<evidence type="ECO:0000313" key="2">
    <source>
        <dbReference type="EMBL" id="OYL20423.1"/>
    </source>
</evidence>
<sequence>MNQPDIKGSCASEFTKVRDAFERNFVLRNEVGAAVAVWVDGDLVVNLWGGSADAGGTRPWQHDTLATVLSGTKALTATCVHQLVDRGEFDLHAPVARYWPEFGQAGKQAITLAM</sequence>
<dbReference type="EMBL" id="NNBW01000454">
    <property type="protein sequence ID" value="OYL20423.1"/>
    <property type="molecule type" value="Genomic_DNA"/>
</dbReference>
<protein>
    <submittedName>
        <fullName evidence="2">Esterase</fullName>
    </submittedName>
</protein>
<dbReference type="InterPro" id="IPR001466">
    <property type="entry name" value="Beta-lactam-related"/>
</dbReference>
<dbReference type="Pfam" id="PF00144">
    <property type="entry name" value="Beta-lactamase"/>
    <property type="match status" value="1"/>
</dbReference>
<evidence type="ECO:0000259" key="1">
    <source>
        <dbReference type="Pfam" id="PF00144"/>
    </source>
</evidence>
<name>A0AA44MS08_STREE</name>